<dbReference type="Proteomes" id="UP000593567">
    <property type="component" value="Unassembled WGS sequence"/>
</dbReference>
<keyword evidence="1" id="KW-0067">ATP-binding</keyword>
<evidence type="ECO:0000313" key="5">
    <source>
        <dbReference type="Proteomes" id="UP000593567"/>
    </source>
</evidence>
<evidence type="ECO:0000256" key="1">
    <source>
        <dbReference type="PROSITE-ProRule" id="PRU10141"/>
    </source>
</evidence>
<dbReference type="EMBL" id="VXIV02000164">
    <property type="protein sequence ID" value="KAF6040238.1"/>
    <property type="molecule type" value="Genomic_DNA"/>
</dbReference>
<dbReference type="PROSITE" id="PS00107">
    <property type="entry name" value="PROTEIN_KINASE_ATP"/>
    <property type="match status" value="1"/>
</dbReference>
<accession>A0A7J7KQ19</accession>
<name>A0A7J7KQ19_BUGNE</name>
<keyword evidence="3" id="KW-0812">Transmembrane</keyword>
<feature type="transmembrane region" description="Helical" evidence="3">
    <location>
        <begin position="12"/>
        <end position="34"/>
    </location>
</feature>
<evidence type="ECO:0008006" key="6">
    <source>
        <dbReference type="Google" id="ProtNLM"/>
    </source>
</evidence>
<gene>
    <name evidence="4" type="ORF">EB796_001452</name>
</gene>
<evidence type="ECO:0000256" key="2">
    <source>
        <dbReference type="SAM" id="MobiDB-lite"/>
    </source>
</evidence>
<feature type="binding site" evidence="1">
    <location>
        <position position="208"/>
    </location>
    <ligand>
        <name>ATP</name>
        <dbReference type="ChEBI" id="CHEBI:30616"/>
    </ligand>
</feature>
<dbReference type="GO" id="GO:0005524">
    <property type="term" value="F:ATP binding"/>
    <property type="evidence" value="ECO:0007669"/>
    <property type="project" value="UniProtKB-UniRule"/>
</dbReference>
<dbReference type="InterPro" id="IPR017441">
    <property type="entry name" value="Protein_kinase_ATP_BS"/>
</dbReference>
<evidence type="ECO:0000256" key="3">
    <source>
        <dbReference type="SAM" id="Phobius"/>
    </source>
</evidence>
<feature type="region of interest" description="Disordered" evidence="2">
    <location>
        <begin position="45"/>
        <end position="91"/>
    </location>
</feature>
<dbReference type="SUPFAM" id="SSF56112">
    <property type="entry name" value="Protein kinase-like (PK-like)"/>
    <property type="match status" value="1"/>
</dbReference>
<protein>
    <recommendedName>
        <fullName evidence="6">Protein kinase domain-containing protein</fullName>
    </recommendedName>
</protein>
<keyword evidence="3" id="KW-1133">Transmembrane helix</keyword>
<sequence>MTSSGIPNSSLIIIIASLGGTAVVLVLILAIIFCRRKSQKSNFASVEEVSNERGGHRNLSFTTTTSDELQENDDPIYRPTPNIEADKESEVKDSVYSEVLPKERLPSTQSQNSDYENAEAIAHINSTAKDLAPPPLHKRGGGPITTNLFRQGTKAYHLYRNALQDYEIDPKSLSMIAKIGKGNFSTVYSGMATSLPYTDATNQLVAIKTMKSSASDSINRSFCMNLRS</sequence>
<organism evidence="4 5">
    <name type="scientific">Bugula neritina</name>
    <name type="common">Brown bryozoan</name>
    <name type="synonym">Sertularia neritina</name>
    <dbReference type="NCBI Taxonomy" id="10212"/>
    <lineage>
        <taxon>Eukaryota</taxon>
        <taxon>Metazoa</taxon>
        <taxon>Spiralia</taxon>
        <taxon>Lophotrochozoa</taxon>
        <taxon>Bryozoa</taxon>
        <taxon>Gymnolaemata</taxon>
        <taxon>Cheilostomatida</taxon>
        <taxon>Flustrina</taxon>
        <taxon>Buguloidea</taxon>
        <taxon>Bugulidae</taxon>
        <taxon>Bugula</taxon>
    </lineage>
</organism>
<dbReference type="InterPro" id="IPR011009">
    <property type="entry name" value="Kinase-like_dom_sf"/>
</dbReference>
<proteinExistence type="predicted"/>
<reference evidence="4" key="1">
    <citation type="submission" date="2020-06" db="EMBL/GenBank/DDBJ databases">
        <title>Draft genome of Bugula neritina, a colonial animal packing powerful symbionts and potential medicines.</title>
        <authorList>
            <person name="Rayko M."/>
        </authorList>
    </citation>
    <scope>NUCLEOTIDE SEQUENCE [LARGE SCALE GENOMIC DNA]</scope>
    <source>
        <strain evidence="4">Kwan_BN1</strain>
    </source>
</reference>
<keyword evidence="5" id="KW-1185">Reference proteome</keyword>
<dbReference type="AlphaFoldDB" id="A0A7J7KQ19"/>
<comment type="caution">
    <text evidence="4">The sequence shown here is derived from an EMBL/GenBank/DDBJ whole genome shotgun (WGS) entry which is preliminary data.</text>
</comment>
<keyword evidence="1" id="KW-0547">Nucleotide-binding</keyword>
<evidence type="ECO:0000313" key="4">
    <source>
        <dbReference type="EMBL" id="KAF6040238.1"/>
    </source>
</evidence>
<keyword evidence="3" id="KW-0472">Membrane</keyword>
<dbReference type="Gene3D" id="3.30.200.20">
    <property type="entry name" value="Phosphorylase Kinase, domain 1"/>
    <property type="match status" value="1"/>
</dbReference>